<gene>
    <name evidence="4" type="primary">mqnA</name>
    <name evidence="5" type="ORF">FTX54_007990</name>
</gene>
<keyword evidence="6" id="KW-1185">Reference proteome</keyword>
<dbReference type="AlphaFoldDB" id="A0A5C7F3T6"/>
<dbReference type="EMBL" id="CP144914">
    <property type="protein sequence ID" value="WWD81466.1"/>
    <property type="molecule type" value="Genomic_DNA"/>
</dbReference>
<comment type="similarity">
    <text evidence="4">Belongs to the MqnA/MqnD family. MqnA subfamily.</text>
</comment>
<keyword evidence="2 4" id="KW-0474">Menaquinone biosynthesis</keyword>
<evidence type="ECO:0000313" key="5">
    <source>
        <dbReference type="EMBL" id="WWD81466.1"/>
    </source>
</evidence>
<evidence type="ECO:0000256" key="1">
    <source>
        <dbReference type="ARBA" id="ARBA00004863"/>
    </source>
</evidence>
<dbReference type="GO" id="GO:0009234">
    <property type="term" value="P:menaquinone biosynthetic process"/>
    <property type="evidence" value="ECO:0007669"/>
    <property type="project" value="UniProtKB-UniRule"/>
</dbReference>
<dbReference type="SUPFAM" id="SSF53850">
    <property type="entry name" value="Periplasmic binding protein-like II"/>
    <property type="match status" value="1"/>
</dbReference>
<reference evidence="5 6" key="1">
    <citation type="submission" date="2024-01" db="EMBL/GenBank/DDBJ databases">
        <title>Complete Genome Sequence of Alkalicoccus halolimnae BZ-SZ-XJ29T, a Moderately Halophilic Bacterium Isolated from a Salt Lake.</title>
        <authorList>
            <person name="Zhao B."/>
        </authorList>
    </citation>
    <scope>NUCLEOTIDE SEQUENCE [LARGE SCALE GENOMIC DNA]</scope>
    <source>
        <strain evidence="5 6">BZ-SZ-XJ29</strain>
    </source>
</reference>
<dbReference type="RefSeq" id="WP_147804794.1">
    <property type="nucleotide sequence ID" value="NZ_CP144914.1"/>
</dbReference>
<accession>A0A5C7F3T6</accession>
<comment type="function">
    <text evidence="4">Catalyzes the dehydration of chorismate into 3-[(1-carboxyvinyl)oxy]benzoate, a step in the biosynthesis of menaquinone (MK, vitamin K2).</text>
</comment>
<dbReference type="InterPro" id="IPR003773">
    <property type="entry name" value="Menaquinone_biosynth"/>
</dbReference>
<proteinExistence type="inferred from homology"/>
<dbReference type="OrthoDB" id="9810112at2"/>
<dbReference type="InterPro" id="IPR030868">
    <property type="entry name" value="MqnA"/>
</dbReference>
<dbReference type="GO" id="GO:0016836">
    <property type="term" value="F:hydro-lyase activity"/>
    <property type="evidence" value="ECO:0007669"/>
    <property type="project" value="UniProtKB-UniRule"/>
</dbReference>
<dbReference type="KEGG" id="ahal:FTX54_007990"/>
<dbReference type="CDD" id="cd13634">
    <property type="entry name" value="PBP2_Sco4506"/>
    <property type="match status" value="1"/>
</dbReference>
<dbReference type="PANTHER" id="PTHR37690">
    <property type="entry name" value="CHORISMATE DEHYDRATASE"/>
    <property type="match status" value="1"/>
</dbReference>
<organism evidence="5 6">
    <name type="scientific">Alkalicoccus halolimnae</name>
    <dbReference type="NCBI Taxonomy" id="1667239"/>
    <lineage>
        <taxon>Bacteria</taxon>
        <taxon>Bacillati</taxon>
        <taxon>Bacillota</taxon>
        <taxon>Bacilli</taxon>
        <taxon>Bacillales</taxon>
        <taxon>Bacillaceae</taxon>
        <taxon>Alkalicoccus</taxon>
    </lineage>
</organism>
<name>A0A5C7F3T6_9BACI</name>
<comment type="catalytic activity">
    <reaction evidence="4">
        <text>chorismate = 3-[(1-carboxyvinyl)-oxy]benzoate + H2O</text>
        <dbReference type="Rhea" id="RHEA:40051"/>
        <dbReference type="ChEBI" id="CHEBI:15377"/>
        <dbReference type="ChEBI" id="CHEBI:29748"/>
        <dbReference type="ChEBI" id="CHEBI:76981"/>
        <dbReference type="EC" id="4.2.1.151"/>
    </reaction>
</comment>
<dbReference type="Gene3D" id="3.40.190.10">
    <property type="entry name" value="Periplasmic binding protein-like II"/>
    <property type="match status" value="2"/>
</dbReference>
<sequence>MSLKVGEINYTNIMPMFSKLPRQLLTDRGFQFIQAVPAELNQLMAEGKVDVGGISSFEYARNPQAYLVLPNLSVSSIGSVGSIFLFSKLPIQELDQADIALTSSSATSVHLLKILLKRYIYVNPEYYVETPSIQEMLNKYDACLLIGDDAIKASWEQPALYRYDLGALWYEWTGYPMTYALFAVRRTAAAANKPEIQLLYESFIQSKFDNMKDSFAELIKNINNTVGGSEDFWENYFRNLHFGLSDEHFKGLELYIRLLAEDGYIYGKAGIELWQPVNDDKISKVDVT</sequence>
<evidence type="ECO:0000256" key="4">
    <source>
        <dbReference type="HAMAP-Rule" id="MF_00995"/>
    </source>
</evidence>
<evidence type="ECO:0000313" key="6">
    <source>
        <dbReference type="Proteomes" id="UP000321816"/>
    </source>
</evidence>
<evidence type="ECO:0000256" key="2">
    <source>
        <dbReference type="ARBA" id="ARBA00022428"/>
    </source>
</evidence>
<keyword evidence="3 4" id="KW-0456">Lyase</keyword>
<comment type="pathway">
    <text evidence="1 4">Quinol/quinone metabolism; menaquinone biosynthesis.</text>
</comment>
<dbReference type="Pfam" id="PF02621">
    <property type="entry name" value="VitK2_biosynth"/>
    <property type="match status" value="1"/>
</dbReference>
<protein>
    <recommendedName>
        <fullName evidence="4">Chorismate dehydratase</fullName>
        <ecNumber evidence="4">4.2.1.151</ecNumber>
    </recommendedName>
    <alternativeName>
        <fullName evidence="4">Menaquinone biosynthetic enzyme MqnA</fullName>
    </alternativeName>
</protein>
<evidence type="ECO:0000256" key="3">
    <source>
        <dbReference type="ARBA" id="ARBA00023239"/>
    </source>
</evidence>
<dbReference type="EC" id="4.2.1.151" evidence="4"/>
<dbReference type="HAMAP" id="MF_00995">
    <property type="entry name" value="MqnA"/>
    <property type="match status" value="1"/>
</dbReference>
<dbReference type="Proteomes" id="UP000321816">
    <property type="component" value="Chromosome"/>
</dbReference>
<dbReference type="PANTHER" id="PTHR37690:SF1">
    <property type="entry name" value="CHORISMATE DEHYDRATASE"/>
    <property type="match status" value="1"/>
</dbReference>